<dbReference type="InterPro" id="IPR008920">
    <property type="entry name" value="TF_FadR/GntR_C"/>
</dbReference>
<dbReference type="PANTHER" id="PTHR43537:SF45">
    <property type="entry name" value="GNTR FAMILY REGULATORY PROTEIN"/>
    <property type="match status" value="1"/>
</dbReference>
<dbReference type="InterPro" id="IPR036388">
    <property type="entry name" value="WH-like_DNA-bd_sf"/>
</dbReference>
<keyword evidence="3" id="KW-0804">Transcription</keyword>
<dbReference type="InterPro" id="IPR036390">
    <property type="entry name" value="WH_DNA-bd_sf"/>
</dbReference>
<dbReference type="Gene3D" id="1.10.10.10">
    <property type="entry name" value="Winged helix-like DNA-binding domain superfamily/Winged helix DNA-binding domain"/>
    <property type="match status" value="1"/>
</dbReference>
<dbReference type="PANTHER" id="PTHR43537">
    <property type="entry name" value="TRANSCRIPTIONAL REGULATOR, GNTR FAMILY"/>
    <property type="match status" value="1"/>
</dbReference>
<dbReference type="CDD" id="cd07377">
    <property type="entry name" value="WHTH_GntR"/>
    <property type="match status" value="1"/>
</dbReference>
<dbReference type="InterPro" id="IPR000524">
    <property type="entry name" value="Tscrpt_reg_HTH_GntR"/>
</dbReference>
<dbReference type="InterPro" id="IPR011711">
    <property type="entry name" value="GntR_C"/>
</dbReference>
<keyword evidence="6" id="KW-1185">Reference proteome</keyword>
<gene>
    <name evidence="5" type="ORF">RPE78_14130</name>
</gene>
<dbReference type="RefSeq" id="WP_330647162.1">
    <property type="nucleotide sequence ID" value="NZ_CP135444.1"/>
</dbReference>
<dbReference type="EMBL" id="CP135444">
    <property type="protein sequence ID" value="WRY35390.1"/>
    <property type="molecule type" value="Genomic_DNA"/>
</dbReference>
<evidence type="ECO:0000313" key="6">
    <source>
        <dbReference type="Proteomes" id="UP001623290"/>
    </source>
</evidence>
<keyword evidence="2" id="KW-0238">DNA-binding</keyword>
<protein>
    <submittedName>
        <fullName evidence="5">GntR family transcriptional regulator</fullName>
    </submittedName>
</protein>
<accession>A0ABZ1E2W4</accession>
<dbReference type="SMART" id="SM00345">
    <property type="entry name" value="HTH_GNTR"/>
    <property type="match status" value="1"/>
</dbReference>
<dbReference type="Gene3D" id="1.20.120.530">
    <property type="entry name" value="GntR ligand-binding domain-like"/>
    <property type="match status" value="1"/>
</dbReference>
<evidence type="ECO:0000256" key="2">
    <source>
        <dbReference type="ARBA" id="ARBA00023125"/>
    </source>
</evidence>
<proteinExistence type="predicted"/>
<organism evidence="5 6">
    <name type="scientific">Thioclava litoralis</name>
    <dbReference type="NCBI Taxonomy" id="3076557"/>
    <lineage>
        <taxon>Bacteria</taxon>
        <taxon>Pseudomonadati</taxon>
        <taxon>Pseudomonadota</taxon>
        <taxon>Alphaproteobacteria</taxon>
        <taxon>Rhodobacterales</taxon>
        <taxon>Paracoccaceae</taxon>
        <taxon>Thioclava</taxon>
    </lineage>
</organism>
<dbReference type="Pfam" id="PF00392">
    <property type="entry name" value="GntR"/>
    <property type="match status" value="1"/>
</dbReference>
<evidence type="ECO:0000313" key="5">
    <source>
        <dbReference type="EMBL" id="WRY35390.1"/>
    </source>
</evidence>
<feature type="domain" description="HTH gntR-type" evidence="4">
    <location>
        <begin position="6"/>
        <end position="73"/>
    </location>
</feature>
<dbReference type="SUPFAM" id="SSF46785">
    <property type="entry name" value="Winged helix' DNA-binding domain"/>
    <property type="match status" value="1"/>
</dbReference>
<dbReference type="SUPFAM" id="SSF48008">
    <property type="entry name" value="GntR ligand-binding domain-like"/>
    <property type="match status" value="1"/>
</dbReference>
<dbReference type="PROSITE" id="PS50949">
    <property type="entry name" value="HTH_GNTR"/>
    <property type="match status" value="1"/>
</dbReference>
<name>A0ABZ1E2W4_9RHOB</name>
<keyword evidence="5" id="KW-0614">Plasmid</keyword>
<dbReference type="SMART" id="SM00895">
    <property type="entry name" value="FCD"/>
    <property type="match status" value="1"/>
</dbReference>
<sequence>MSAPPLSLAERTAQRIRDQLIMGELLPGQRLSETACAEGLEVSRNTLREAFRILTKDGLLHHEANKGISVASPSMASIIDIYRVRRVIEVQAIRGSYAQHPALAAMEAAIAKAHRSAAECDWRGVGSANVDFHSAIVALSDSPRLATFYANLTAELRLAFGVIQDPEFLHAPFIPLNEKLLGLMKAAETEAAALMLEGYLDQSERMLIAAFSRSDAAKAAR</sequence>
<dbReference type="Pfam" id="PF07729">
    <property type="entry name" value="FCD"/>
    <property type="match status" value="1"/>
</dbReference>
<keyword evidence="1" id="KW-0805">Transcription regulation</keyword>
<evidence type="ECO:0000256" key="3">
    <source>
        <dbReference type="ARBA" id="ARBA00023163"/>
    </source>
</evidence>
<evidence type="ECO:0000256" key="1">
    <source>
        <dbReference type="ARBA" id="ARBA00023015"/>
    </source>
</evidence>
<reference evidence="5 6" key="1">
    <citation type="submission" date="2023-09" db="EMBL/GenBank/DDBJ databases">
        <title>Thioclava shenzhenensis sp. nov., a multidrug resistant bacteria-antagonizing species isolated from coastal seawater.</title>
        <authorList>
            <person name="Long M."/>
        </authorList>
    </citation>
    <scope>NUCLEOTIDE SEQUENCE [LARGE SCALE GENOMIC DNA]</scope>
    <source>
        <strain evidence="5 6">FTW29</strain>
        <plasmid evidence="5 6">unnamed1</plasmid>
    </source>
</reference>
<evidence type="ECO:0000259" key="4">
    <source>
        <dbReference type="PROSITE" id="PS50949"/>
    </source>
</evidence>
<geneLocation type="plasmid" evidence="5 6">
    <name>unnamed1</name>
</geneLocation>
<dbReference type="Proteomes" id="UP001623290">
    <property type="component" value="Plasmid unnamed1"/>
</dbReference>